<evidence type="ECO:0000259" key="11">
    <source>
        <dbReference type="PROSITE" id="PS50142"/>
    </source>
</evidence>
<dbReference type="FunFam" id="1.10.1520.10:FF:000001">
    <property type="entry name" value="Ribonuclease 3"/>
    <property type="match status" value="1"/>
</dbReference>
<feature type="binding site" evidence="9">
    <location>
        <position position="132"/>
    </location>
    <ligand>
        <name>Mg(2+)</name>
        <dbReference type="ChEBI" id="CHEBI:18420"/>
    </ligand>
</feature>
<dbReference type="STRING" id="1798682.A3C15_01920"/>
<dbReference type="GO" id="GO:0003725">
    <property type="term" value="F:double-stranded RNA binding"/>
    <property type="evidence" value="ECO:0007669"/>
    <property type="project" value="TreeGrafter"/>
</dbReference>
<dbReference type="PROSITE" id="PS50142">
    <property type="entry name" value="RNASE_3_2"/>
    <property type="match status" value="1"/>
</dbReference>
<keyword evidence="9" id="KW-0699">rRNA-binding</keyword>
<dbReference type="EC" id="3.1.26.3" evidence="9"/>
<dbReference type="InterPro" id="IPR036389">
    <property type="entry name" value="RNase_III_sf"/>
</dbReference>
<dbReference type="CDD" id="cd00593">
    <property type="entry name" value="RIBOc"/>
    <property type="match status" value="1"/>
</dbReference>
<reference evidence="12 13" key="1">
    <citation type="journal article" date="2016" name="Nat. Commun.">
        <title>Thousands of microbial genomes shed light on interconnected biogeochemical processes in an aquifer system.</title>
        <authorList>
            <person name="Anantharaman K."/>
            <person name="Brown C.T."/>
            <person name="Hug L.A."/>
            <person name="Sharon I."/>
            <person name="Castelle C.J."/>
            <person name="Probst A.J."/>
            <person name="Thomas B.C."/>
            <person name="Singh A."/>
            <person name="Wilkins M.J."/>
            <person name="Karaoz U."/>
            <person name="Brodie E.L."/>
            <person name="Williams K.H."/>
            <person name="Hubbard S.S."/>
            <person name="Banfield J.F."/>
        </authorList>
    </citation>
    <scope>NUCLEOTIDE SEQUENCE [LARGE SCALE GENOMIC DNA]</scope>
</reference>
<dbReference type="EMBL" id="MFQD01000016">
    <property type="protein sequence ID" value="OGH68065.1"/>
    <property type="molecule type" value="Genomic_DNA"/>
</dbReference>
<keyword evidence="3 9" id="KW-0698">rRNA processing</keyword>
<dbReference type="InterPro" id="IPR014720">
    <property type="entry name" value="dsRBD_dom"/>
</dbReference>
<dbReference type="GO" id="GO:0005737">
    <property type="term" value="C:cytoplasm"/>
    <property type="evidence" value="ECO:0007669"/>
    <property type="project" value="UniProtKB-SubCell"/>
</dbReference>
<dbReference type="NCBIfam" id="TIGR02191">
    <property type="entry name" value="RNaseIII"/>
    <property type="match status" value="1"/>
</dbReference>
<evidence type="ECO:0000256" key="7">
    <source>
        <dbReference type="ARBA" id="ARBA00022801"/>
    </source>
</evidence>
<keyword evidence="7 9" id="KW-0378">Hydrolase</keyword>
<evidence type="ECO:0000256" key="3">
    <source>
        <dbReference type="ARBA" id="ARBA00022552"/>
    </source>
</evidence>
<comment type="subcellular location">
    <subcellularLocation>
        <location evidence="9">Cytoplasm</location>
    </subcellularLocation>
</comment>
<dbReference type="GO" id="GO:0004525">
    <property type="term" value="F:ribonuclease III activity"/>
    <property type="evidence" value="ECO:0007669"/>
    <property type="project" value="UniProtKB-UniRule"/>
</dbReference>
<evidence type="ECO:0000313" key="12">
    <source>
        <dbReference type="EMBL" id="OGH68065.1"/>
    </source>
</evidence>
<accession>A0A1F6M8W1</accession>
<dbReference type="PROSITE" id="PS50137">
    <property type="entry name" value="DS_RBD"/>
    <property type="match status" value="1"/>
</dbReference>
<evidence type="ECO:0000256" key="6">
    <source>
        <dbReference type="ARBA" id="ARBA00022759"/>
    </source>
</evidence>
<comment type="caution">
    <text evidence="12">The sequence shown here is derived from an EMBL/GenBank/DDBJ whole genome shotgun (WGS) entry which is preliminary data.</text>
</comment>
<proteinExistence type="inferred from homology"/>
<dbReference type="Pfam" id="PF14622">
    <property type="entry name" value="Ribonucleas_3_3"/>
    <property type="match status" value="1"/>
</dbReference>
<dbReference type="InterPro" id="IPR011907">
    <property type="entry name" value="RNase_III"/>
</dbReference>
<evidence type="ECO:0000256" key="9">
    <source>
        <dbReference type="HAMAP-Rule" id="MF_00104"/>
    </source>
</evidence>
<keyword evidence="4 9" id="KW-0507">mRNA processing</keyword>
<keyword evidence="6 9" id="KW-0255">Endonuclease</keyword>
<dbReference type="Gene3D" id="1.10.1520.10">
    <property type="entry name" value="Ribonuclease III domain"/>
    <property type="match status" value="1"/>
</dbReference>
<dbReference type="PANTHER" id="PTHR11207:SF0">
    <property type="entry name" value="RIBONUCLEASE 3"/>
    <property type="match status" value="1"/>
</dbReference>
<comment type="similarity">
    <text evidence="2">Belongs to the ribonuclease III family.</text>
</comment>
<sequence>MKLNSDVAPLDPAGLERRIGVKFTDKQLLMDALTHRSYLNDTTSSYAVCNERLEFLGDAVLDVVIKHHLFRTMPTHTEGRMTQLYGALVNNRALATIGEQLEVEHYMRFARGSGFELRKEKSVHYMRACAIEAIIGALRIDRGMGVAELFIHRFILPRLEEIKHSNVQDPKSLLQELVQSDLQITPRYEQLESHGPAHDRVYTVGLFLGLLQVSTGTGQSIQIAEMGAAAVALKERYGMEARN</sequence>
<dbReference type="Pfam" id="PF00035">
    <property type="entry name" value="dsrm"/>
    <property type="match status" value="1"/>
</dbReference>
<dbReference type="SUPFAM" id="SSF69065">
    <property type="entry name" value="RNase III domain-like"/>
    <property type="match status" value="1"/>
</dbReference>
<feature type="binding site" evidence="9">
    <location>
        <position position="54"/>
    </location>
    <ligand>
        <name>Mg(2+)</name>
        <dbReference type="ChEBI" id="CHEBI:18420"/>
    </ligand>
</feature>
<keyword evidence="9" id="KW-0963">Cytoplasm</keyword>
<dbReference type="GO" id="GO:0008033">
    <property type="term" value="P:tRNA processing"/>
    <property type="evidence" value="ECO:0007669"/>
    <property type="project" value="UniProtKB-KW"/>
</dbReference>
<comment type="caution">
    <text evidence="9">Lacks conserved residue(s) required for the propagation of feature annotation.</text>
</comment>
<dbReference type="GO" id="GO:0006397">
    <property type="term" value="P:mRNA processing"/>
    <property type="evidence" value="ECO:0007669"/>
    <property type="project" value="UniProtKB-UniRule"/>
</dbReference>
<gene>
    <name evidence="9" type="primary">rnc</name>
    <name evidence="12" type="ORF">A3C15_01920</name>
</gene>
<feature type="active site" evidence="9">
    <location>
        <position position="58"/>
    </location>
</feature>
<organism evidence="12 13">
    <name type="scientific">Candidatus Magasanikbacteria bacterium RIFCSPHIGHO2_02_FULL_50_9b</name>
    <dbReference type="NCBI Taxonomy" id="1798682"/>
    <lineage>
        <taxon>Bacteria</taxon>
        <taxon>Candidatus Magasanikiibacteriota</taxon>
    </lineage>
</organism>
<keyword evidence="5 9" id="KW-0540">Nuclease</keyword>
<evidence type="ECO:0000256" key="5">
    <source>
        <dbReference type="ARBA" id="ARBA00022722"/>
    </source>
</evidence>
<evidence type="ECO:0000256" key="2">
    <source>
        <dbReference type="ARBA" id="ARBA00010183"/>
    </source>
</evidence>
<comment type="catalytic activity">
    <reaction evidence="1 9">
        <text>Endonucleolytic cleavage to 5'-phosphomonoester.</text>
        <dbReference type="EC" id="3.1.26.3"/>
    </reaction>
</comment>
<feature type="domain" description="DRBM" evidence="10">
    <location>
        <begin position="169"/>
        <end position="238"/>
    </location>
</feature>
<dbReference type="HAMAP" id="MF_00104">
    <property type="entry name" value="RNase_III"/>
    <property type="match status" value="1"/>
</dbReference>
<evidence type="ECO:0000256" key="1">
    <source>
        <dbReference type="ARBA" id="ARBA00000109"/>
    </source>
</evidence>
<dbReference type="PROSITE" id="PS00517">
    <property type="entry name" value="RNASE_3_1"/>
    <property type="match status" value="1"/>
</dbReference>
<comment type="subunit">
    <text evidence="9">Homodimer.</text>
</comment>
<keyword evidence="9" id="KW-0479">Metal-binding</keyword>
<protein>
    <recommendedName>
        <fullName evidence="9">Ribonuclease 3</fullName>
        <ecNumber evidence="9">3.1.26.3</ecNumber>
    </recommendedName>
    <alternativeName>
        <fullName evidence="9">Ribonuclease III</fullName>
        <shortName evidence="9">RNase III</shortName>
    </alternativeName>
</protein>
<evidence type="ECO:0000259" key="10">
    <source>
        <dbReference type="PROSITE" id="PS50137"/>
    </source>
</evidence>
<evidence type="ECO:0000256" key="4">
    <source>
        <dbReference type="ARBA" id="ARBA00022664"/>
    </source>
</evidence>
<keyword evidence="9" id="KW-0460">Magnesium</keyword>
<feature type="domain" description="RNase III" evidence="11">
    <location>
        <begin position="12"/>
        <end position="143"/>
    </location>
</feature>
<dbReference type="SMART" id="SM00358">
    <property type="entry name" value="DSRM"/>
    <property type="match status" value="1"/>
</dbReference>
<feature type="active site" evidence="9">
    <location>
        <position position="132"/>
    </location>
</feature>
<evidence type="ECO:0000256" key="8">
    <source>
        <dbReference type="ARBA" id="ARBA00022884"/>
    </source>
</evidence>
<dbReference type="GO" id="GO:0010468">
    <property type="term" value="P:regulation of gene expression"/>
    <property type="evidence" value="ECO:0007669"/>
    <property type="project" value="TreeGrafter"/>
</dbReference>
<dbReference type="InterPro" id="IPR000999">
    <property type="entry name" value="RNase_III_dom"/>
</dbReference>
<dbReference type="Gene3D" id="3.30.160.20">
    <property type="match status" value="1"/>
</dbReference>
<dbReference type="CDD" id="cd10845">
    <property type="entry name" value="DSRM_RNAse_III_family"/>
    <property type="match status" value="1"/>
</dbReference>
<keyword evidence="9" id="KW-0819">tRNA processing</keyword>
<dbReference type="GO" id="GO:0019843">
    <property type="term" value="F:rRNA binding"/>
    <property type="evidence" value="ECO:0007669"/>
    <property type="project" value="UniProtKB-KW"/>
</dbReference>
<keyword evidence="8 9" id="KW-0694">RNA-binding</keyword>
<dbReference type="SMART" id="SM00535">
    <property type="entry name" value="RIBOc"/>
    <property type="match status" value="1"/>
</dbReference>
<comment type="function">
    <text evidence="9">Digests double-stranded RNA. Involved in the processing of primary rRNA transcript to yield the immediate precursors to the large and small rRNAs (23S and 16S). Processes some mRNAs, and tRNAs when they are encoded in the rRNA operon. Processes pre-crRNA and tracrRNA of type II CRISPR loci if present in the organism.</text>
</comment>
<dbReference type="GO" id="GO:0046872">
    <property type="term" value="F:metal ion binding"/>
    <property type="evidence" value="ECO:0007669"/>
    <property type="project" value="UniProtKB-KW"/>
</dbReference>
<evidence type="ECO:0000313" key="13">
    <source>
        <dbReference type="Proteomes" id="UP000176532"/>
    </source>
</evidence>
<dbReference type="AlphaFoldDB" id="A0A1F6M8W1"/>
<dbReference type="SUPFAM" id="SSF54768">
    <property type="entry name" value="dsRNA-binding domain-like"/>
    <property type="match status" value="1"/>
</dbReference>
<dbReference type="PANTHER" id="PTHR11207">
    <property type="entry name" value="RIBONUCLEASE III"/>
    <property type="match status" value="1"/>
</dbReference>
<dbReference type="Proteomes" id="UP000176532">
    <property type="component" value="Unassembled WGS sequence"/>
</dbReference>
<name>A0A1F6M8W1_9BACT</name>
<comment type="cofactor">
    <cofactor evidence="9">
        <name>Mg(2+)</name>
        <dbReference type="ChEBI" id="CHEBI:18420"/>
    </cofactor>
</comment>
<dbReference type="GO" id="GO:0006364">
    <property type="term" value="P:rRNA processing"/>
    <property type="evidence" value="ECO:0007669"/>
    <property type="project" value="UniProtKB-UniRule"/>
</dbReference>